<keyword evidence="4" id="KW-0479">Metal-binding</keyword>
<comment type="similarity">
    <text evidence="2">Belongs to the cytochrome P450 family.</text>
</comment>
<comment type="cofactor">
    <cofactor evidence="1">
        <name>heme</name>
        <dbReference type="ChEBI" id="CHEBI:30413"/>
    </cofactor>
</comment>
<evidence type="ECO:0000313" key="8">
    <source>
        <dbReference type="EMBL" id="MFN6553236.1"/>
    </source>
</evidence>
<accession>A0ABW9LZ11</accession>
<keyword evidence="7" id="KW-0503">Monooxygenase</keyword>
<evidence type="ECO:0000256" key="1">
    <source>
        <dbReference type="ARBA" id="ARBA00001971"/>
    </source>
</evidence>
<dbReference type="Pfam" id="PF00067">
    <property type="entry name" value="p450"/>
    <property type="match status" value="1"/>
</dbReference>
<dbReference type="InterPro" id="IPR001128">
    <property type="entry name" value="Cyt_P450"/>
</dbReference>
<dbReference type="Gene3D" id="1.10.630.10">
    <property type="entry name" value="Cytochrome P450"/>
    <property type="match status" value="1"/>
</dbReference>
<comment type="caution">
    <text evidence="8">The sequence shown here is derived from an EMBL/GenBank/DDBJ whole genome shotgun (WGS) entry which is preliminary data.</text>
</comment>
<dbReference type="Proteomes" id="UP001635817">
    <property type="component" value="Unassembled WGS sequence"/>
</dbReference>
<evidence type="ECO:0000256" key="5">
    <source>
        <dbReference type="ARBA" id="ARBA00023002"/>
    </source>
</evidence>
<evidence type="ECO:0000256" key="7">
    <source>
        <dbReference type="ARBA" id="ARBA00023033"/>
    </source>
</evidence>
<dbReference type="SUPFAM" id="SSF48264">
    <property type="entry name" value="Cytochrome P450"/>
    <property type="match status" value="1"/>
</dbReference>
<dbReference type="InterPro" id="IPR036396">
    <property type="entry name" value="Cyt_P450_sf"/>
</dbReference>
<dbReference type="RefSeq" id="WP_409551568.1">
    <property type="nucleotide sequence ID" value="NZ_JBKBDE010000008.1"/>
</dbReference>
<reference evidence="8 9" key="1">
    <citation type="submission" date="2024-12" db="EMBL/GenBank/DDBJ databases">
        <title>The coexistence of Mycolicibacterium septicum and Mycolicibacterium nivoides in clinical samples.</title>
        <authorList>
            <person name="Wang C."/>
            <person name="Feng Y."/>
            <person name="Zong Z."/>
        </authorList>
    </citation>
    <scope>NUCLEOTIDE SEQUENCE [LARGE SCALE GENOMIC DNA]</scope>
    <source>
        <strain evidence="8 9">120310</strain>
    </source>
</reference>
<proteinExistence type="inferred from homology"/>
<protein>
    <submittedName>
        <fullName evidence="8">Cytochrome P450</fullName>
    </submittedName>
</protein>
<evidence type="ECO:0000256" key="6">
    <source>
        <dbReference type="ARBA" id="ARBA00023004"/>
    </source>
</evidence>
<keyword evidence="9" id="KW-1185">Reference proteome</keyword>
<name>A0ABW9LZ11_9MYCO</name>
<evidence type="ECO:0000313" key="9">
    <source>
        <dbReference type="Proteomes" id="UP001635817"/>
    </source>
</evidence>
<organism evidence="8 9">
    <name type="scientific">Mycolicibacterium septicum</name>
    <dbReference type="NCBI Taxonomy" id="98668"/>
    <lineage>
        <taxon>Bacteria</taxon>
        <taxon>Bacillati</taxon>
        <taxon>Actinomycetota</taxon>
        <taxon>Actinomycetes</taxon>
        <taxon>Mycobacteriales</taxon>
        <taxon>Mycobacteriaceae</taxon>
        <taxon>Mycolicibacterium</taxon>
    </lineage>
</organism>
<sequence length="400" mass="45353">MTKAQVIFDPFSEEFFNNPFDMYRRMRQDAPLYYNEDSDFYALTRHEDVSAALKDHEAFSSSRGCDLAMVQSAEPPQKSIIFMDPPDHRHMRSLLNKAFTPRMIQSQRDTVVEQIDHHLGLIKSDEFDVVQDFSGPFPVEVITRMAGVDPEYRQQVRHWIDTSLSREPGQIGYSEAGMQANIDTGIYYYGLVQKRREDPQDDMISRLIAAEIPGEDGQMRRLDDIEITGFATLLGGAGAETVTKLIGTAMVLFARNPEQWQKLLDDRDKVPAAVEELLRYEGPVQYNVRYTLKEAHVPSGTIPAGKAVFLISAAANRDPNAFTDADAFDIERDRTEAQNLGLGYGIHSCLGAALARMESAVALEKLLDFMPRYEVRWDELRRVHMQNVAGYSHVPVKVLR</sequence>
<dbReference type="PRINTS" id="PR00359">
    <property type="entry name" value="BP450"/>
</dbReference>
<keyword evidence="6" id="KW-0408">Iron</keyword>
<evidence type="ECO:0000256" key="3">
    <source>
        <dbReference type="ARBA" id="ARBA00022617"/>
    </source>
</evidence>
<dbReference type="PANTHER" id="PTHR46696">
    <property type="entry name" value="P450, PUTATIVE (EUROFUNG)-RELATED"/>
    <property type="match status" value="1"/>
</dbReference>
<keyword evidence="5" id="KW-0560">Oxidoreductase</keyword>
<gene>
    <name evidence="8" type="ORF">ACK4CP_22790</name>
</gene>
<dbReference type="InterPro" id="IPR002397">
    <property type="entry name" value="Cyt_P450_B"/>
</dbReference>
<keyword evidence="3" id="KW-0349">Heme</keyword>
<evidence type="ECO:0000256" key="2">
    <source>
        <dbReference type="ARBA" id="ARBA00010617"/>
    </source>
</evidence>
<evidence type="ECO:0000256" key="4">
    <source>
        <dbReference type="ARBA" id="ARBA00022723"/>
    </source>
</evidence>
<dbReference type="EMBL" id="JBKBDE010000008">
    <property type="protein sequence ID" value="MFN6553236.1"/>
    <property type="molecule type" value="Genomic_DNA"/>
</dbReference>
<dbReference type="PANTHER" id="PTHR46696:SF4">
    <property type="entry name" value="BIOTIN BIOSYNTHESIS CYTOCHROME P450"/>
    <property type="match status" value="1"/>
</dbReference>